<gene>
    <name evidence="4" type="ORF">ACFPGP_03350</name>
</gene>
<evidence type="ECO:0000256" key="1">
    <source>
        <dbReference type="SAM" id="MobiDB-lite"/>
    </source>
</evidence>
<feature type="transmembrane region" description="Helical" evidence="2">
    <location>
        <begin position="214"/>
        <end position="233"/>
    </location>
</feature>
<dbReference type="PANTHER" id="PTHR23028">
    <property type="entry name" value="ACETYLTRANSFERASE"/>
    <property type="match status" value="1"/>
</dbReference>
<comment type="caution">
    <text evidence="4">The sequence shown here is derived from an EMBL/GenBank/DDBJ whole genome shotgun (WGS) entry which is preliminary data.</text>
</comment>
<evidence type="ECO:0000313" key="5">
    <source>
        <dbReference type="Proteomes" id="UP001596087"/>
    </source>
</evidence>
<feature type="transmembrane region" description="Helical" evidence="2">
    <location>
        <begin position="189"/>
        <end position="207"/>
    </location>
</feature>
<feature type="transmembrane region" description="Helical" evidence="2">
    <location>
        <begin position="245"/>
        <end position="265"/>
    </location>
</feature>
<keyword evidence="5" id="KW-1185">Reference proteome</keyword>
<feature type="transmembrane region" description="Helical" evidence="2">
    <location>
        <begin position="277"/>
        <end position="298"/>
    </location>
</feature>
<keyword evidence="2" id="KW-0472">Membrane</keyword>
<dbReference type="GO" id="GO:0016746">
    <property type="term" value="F:acyltransferase activity"/>
    <property type="evidence" value="ECO:0007669"/>
    <property type="project" value="UniProtKB-KW"/>
</dbReference>
<evidence type="ECO:0000256" key="2">
    <source>
        <dbReference type="SAM" id="Phobius"/>
    </source>
</evidence>
<dbReference type="Proteomes" id="UP001596087">
    <property type="component" value="Unassembled WGS sequence"/>
</dbReference>
<keyword evidence="2" id="KW-0812">Transmembrane</keyword>
<sequence>MRTGDTWRLGYVPALDGCRAIAVSLVVGYHADWLIPGGYLGVDVFFALSGFLITTLLLAEHDRTGGIALRSFWWRRGRRLMPALLVLVAVTWMVERNSSAALRTVTYTSNVAAATGSDLGSLGHTWSLALEEQFYLLWPLLLVILLYRRPQRLEIAGFLVVAAAALYVWAGHLFLTFGQGTYFRPESRAATLMLGCALAFISSTGPGRAAVARCGLPLGVAGVVVLGLLAATVPPPSLSAPAASAVLFPVAGVAAAALVASLAMGEHVLTRAAAVPALVWVGQISYSIYLWHVLVLHYTAEWPLPVRVGLVLAAATASHHFVERPAGYTTPRGQSVVVRRERVTPDAKEPGPWRACIKFATIPSHHPTHINGASPVSVPSRHVRGRSRHVRAWR</sequence>
<evidence type="ECO:0000313" key="4">
    <source>
        <dbReference type="EMBL" id="MFC5175693.1"/>
    </source>
</evidence>
<feature type="transmembrane region" description="Helical" evidence="2">
    <location>
        <begin position="37"/>
        <end position="59"/>
    </location>
</feature>
<feature type="region of interest" description="Disordered" evidence="1">
    <location>
        <begin position="370"/>
        <end position="394"/>
    </location>
</feature>
<dbReference type="Pfam" id="PF01757">
    <property type="entry name" value="Acyl_transf_3"/>
    <property type="match status" value="1"/>
</dbReference>
<name>A0ABW0BES6_9ACTN</name>
<proteinExistence type="predicted"/>
<evidence type="ECO:0000259" key="3">
    <source>
        <dbReference type="Pfam" id="PF01757"/>
    </source>
</evidence>
<dbReference type="EMBL" id="JBHSKD010000004">
    <property type="protein sequence ID" value="MFC5175693.1"/>
    <property type="molecule type" value="Genomic_DNA"/>
</dbReference>
<feature type="domain" description="Acyltransferase 3" evidence="3">
    <location>
        <begin position="13"/>
        <end position="301"/>
    </location>
</feature>
<reference evidence="5" key="1">
    <citation type="journal article" date="2019" name="Int. J. Syst. Evol. Microbiol.">
        <title>The Global Catalogue of Microorganisms (GCM) 10K type strain sequencing project: providing services to taxonomists for standard genome sequencing and annotation.</title>
        <authorList>
            <consortium name="The Broad Institute Genomics Platform"/>
            <consortium name="The Broad Institute Genome Sequencing Center for Infectious Disease"/>
            <person name="Wu L."/>
            <person name="Ma J."/>
        </authorList>
    </citation>
    <scope>NUCLEOTIDE SEQUENCE [LARGE SCALE GENOMIC DNA]</scope>
    <source>
        <strain evidence="5">DFY41</strain>
    </source>
</reference>
<dbReference type="InterPro" id="IPR050879">
    <property type="entry name" value="Acyltransferase_3"/>
</dbReference>
<accession>A0ABW0BES6</accession>
<dbReference type="RefSeq" id="WP_378586867.1">
    <property type="nucleotide sequence ID" value="NZ_JBHSKD010000004.1"/>
</dbReference>
<keyword evidence="2" id="KW-1133">Transmembrane helix</keyword>
<keyword evidence="4" id="KW-0012">Acyltransferase</keyword>
<keyword evidence="4" id="KW-0808">Transferase</keyword>
<feature type="transmembrane region" description="Helical" evidence="2">
    <location>
        <begin position="133"/>
        <end position="148"/>
    </location>
</feature>
<feature type="transmembrane region" description="Helical" evidence="2">
    <location>
        <begin position="79"/>
        <end position="94"/>
    </location>
</feature>
<feature type="compositionally biased region" description="Basic residues" evidence="1">
    <location>
        <begin position="381"/>
        <end position="394"/>
    </location>
</feature>
<dbReference type="PANTHER" id="PTHR23028:SF53">
    <property type="entry name" value="ACYL_TRANSF_3 DOMAIN-CONTAINING PROTEIN"/>
    <property type="match status" value="1"/>
</dbReference>
<organism evidence="4 5">
    <name type="scientific">Nocardioides taihuensis</name>
    <dbReference type="NCBI Taxonomy" id="1835606"/>
    <lineage>
        <taxon>Bacteria</taxon>
        <taxon>Bacillati</taxon>
        <taxon>Actinomycetota</taxon>
        <taxon>Actinomycetes</taxon>
        <taxon>Propionibacteriales</taxon>
        <taxon>Nocardioidaceae</taxon>
        <taxon>Nocardioides</taxon>
    </lineage>
</organism>
<feature type="transmembrane region" description="Helical" evidence="2">
    <location>
        <begin position="155"/>
        <end position="177"/>
    </location>
</feature>
<protein>
    <submittedName>
        <fullName evidence="4">Acyltransferase family protein</fullName>
        <ecNumber evidence="4">2.3.-.-</ecNumber>
    </submittedName>
</protein>
<dbReference type="InterPro" id="IPR002656">
    <property type="entry name" value="Acyl_transf_3_dom"/>
</dbReference>
<dbReference type="EC" id="2.3.-.-" evidence="4"/>